<dbReference type="KEGG" id="smao:CAG99_19240"/>
<proteinExistence type="predicted"/>
<dbReference type="RefSeq" id="WP_086160535.1">
    <property type="nucleotide sequence ID" value="NZ_CP021121.1"/>
</dbReference>
<keyword evidence="3" id="KW-1185">Reference proteome</keyword>
<accession>A0A1W7D156</accession>
<gene>
    <name evidence="2" type="ORF">CAG99_19240</name>
</gene>
<reference evidence="2 3" key="1">
    <citation type="submission" date="2017-05" db="EMBL/GenBank/DDBJ databases">
        <title>Complete genome sequence of Streptomyces sp. SCSIO 03032 revealed the diverse biosynthetic pathways for its bioactive secondary metabolites.</title>
        <authorList>
            <person name="Ma L."/>
            <person name="Zhu Y."/>
            <person name="Zhang W."/>
            <person name="Zhang G."/>
            <person name="Tian X."/>
            <person name="Zhang S."/>
            <person name="Zhang C."/>
        </authorList>
    </citation>
    <scope>NUCLEOTIDE SEQUENCE [LARGE SCALE GENOMIC DNA]</scope>
    <source>
        <strain evidence="2 3">SCSIO 03032</strain>
    </source>
</reference>
<dbReference type="EMBL" id="CP021121">
    <property type="protein sequence ID" value="ARQ70687.1"/>
    <property type="molecule type" value="Genomic_DNA"/>
</dbReference>
<dbReference type="OrthoDB" id="4320824at2"/>
<dbReference type="AlphaFoldDB" id="A0A1W7D156"/>
<evidence type="ECO:0000256" key="1">
    <source>
        <dbReference type="SAM" id="MobiDB-lite"/>
    </source>
</evidence>
<feature type="region of interest" description="Disordered" evidence="1">
    <location>
        <begin position="16"/>
        <end position="35"/>
    </location>
</feature>
<sequence length="159" mass="17392">MHHHGYAWVGEKRAFDRESARRPPGRAPAPTSEQEVHDRYREAVAAFSTADLPPMQTAHWLMKPSSLIRGTWEDPEDAGGWLALRLAEFAPRFASGRDRGVVGPAFLVRAAVERLGWGGDVSLGHYLKGTAFHSVALVTCSPNRAAPDLPCPASRRRGA</sequence>
<dbReference type="Proteomes" id="UP000194218">
    <property type="component" value="Chromosome"/>
</dbReference>
<name>A0A1W7D156_9ACTN</name>
<organism evidence="2 3">
    <name type="scientific">Streptomyces marincola</name>
    <dbReference type="NCBI Taxonomy" id="2878388"/>
    <lineage>
        <taxon>Bacteria</taxon>
        <taxon>Bacillati</taxon>
        <taxon>Actinomycetota</taxon>
        <taxon>Actinomycetes</taxon>
        <taxon>Kitasatosporales</taxon>
        <taxon>Streptomycetaceae</taxon>
        <taxon>Streptomyces</taxon>
    </lineage>
</organism>
<evidence type="ECO:0000313" key="3">
    <source>
        <dbReference type="Proteomes" id="UP000194218"/>
    </source>
</evidence>
<evidence type="ECO:0000313" key="2">
    <source>
        <dbReference type="EMBL" id="ARQ70687.1"/>
    </source>
</evidence>
<protein>
    <submittedName>
        <fullName evidence="2">Uncharacterized protein</fullName>
    </submittedName>
</protein>